<accession>A0A9Q3BGF1</accession>
<dbReference type="AlphaFoldDB" id="A0A9Q3BGF1"/>
<protein>
    <recommendedName>
        <fullName evidence="4">Glycosyltransferase family 31 protein</fullName>
    </recommendedName>
</protein>
<dbReference type="Proteomes" id="UP000765509">
    <property type="component" value="Unassembled WGS sequence"/>
</dbReference>
<dbReference type="Pfam" id="PF04646">
    <property type="entry name" value="DUF604"/>
    <property type="match status" value="1"/>
</dbReference>
<dbReference type="PANTHER" id="PTHR10811">
    <property type="entry name" value="FRINGE-RELATED"/>
    <property type="match status" value="1"/>
</dbReference>
<evidence type="ECO:0000313" key="3">
    <source>
        <dbReference type="Proteomes" id="UP000765509"/>
    </source>
</evidence>
<comment type="caution">
    <text evidence="2">The sequence shown here is derived from an EMBL/GenBank/DDBJ whole genome shotgun (WGS) entry which is preliminary data.</text>
</comment>
<evidence type="ECO:0008006" key="4">
    <source>
        <dbReference type="Google" id="ProtNLM"/>
    </source>
</evidence>
<evidence type="ECO:0000313" key="2">
    <source>
        <dbReference type="EMBL" id="MBW0464638.1"/>
    </source>
</evidence>
<feature type="transmembrane region" description="Helical" evidence="1">
    <location>
        <begin position="6"/>
        <end position="23"/>
    </location>
</feature>
<keyword evidence="3" id="KW-1185">Reference proteome</keyword>
<dbReference type="EMBL" id="AVOT02000837">
    <property type="protein sequence ID" value="MBW0464638.1"/>
    <property type="molecule type" value="Genomic_DNA"/>
</dbReference>
<reference evidence="2" key="1">
    <citation type="submission" date="2021-03" db="EMBL/GenBank/DDBJ databases">
        <title>Draft genome sequence of rust myrtle Austropuccinia psidii MF-1, a brazilian biotype.</title>
        <authorList>
            <person name="Quecine M.C."/>
            <person name="Pachon D.M.R."/>
            <person name="Bonatelli M.L."/>
            <person name="Correr F.H."/>
            <person name="Franceschini L.M."/>
            <person name="Leite T.F."/>
            <person name="Margarido G.R.A."/>
            <person name="Almeida C.A."/>
            <person name="Ferrarezi J.A."/>
            <person name="Labate C.A."/>
        </authorList>
    </citation>
    <scope>NUCLEOTIDE SEQUENCE</scope>
    <source>
        <strain evidence="2">MF-1</strain>
    </source>
</reference>
<keyword evidence="1" id="KW-1133">Transmembrane helix</keyword>
<keyword evidence="1" id="KW-0812">Transmembrane</keyword>
<proteinExistence type="predicted"/>
<dbReference type="FunFam" id="3.90.550.50:FF:000063">
    <property type="entry name" value="Uncharacterized protein"/>
    <property type="match status" value="1"/>
</dbReference>
<dbReference type="InterPro" id="IPR006740">
    <property type="entry name" value="DUF604"/>
</dbReference>
<organism evidence="2 3">
    <name type="scientific">Austropuccinia psidii MF-1</name>
    <dbReference type="NCBI Taxonomy" id="1389203"/>
    <lineage>
        <taxon>Eukaryota</taxon>
        <taxon>Fungi</taxon>
        <taxon>Dikarya</taxon>
        <taxon>Basidiomycota</taxon>
        <taxon>Pucciniomycotina</taxon>
        <taxon>Pucciniomycetes</taxon>
        <taxon>Pucciniales</taxon>
        <taxon>Sphaerophragmiaceae</taxon>
        <taxon>Austropuccinia</taxon>
    </lineage>
</organism>
<dbReference type="Gene3D" id="3.90.550.50">
    <property type="match status" value="1"/>
</dbReference>
<sequence>MISRWLQLILILLSMSTFIYVIHRPRDTKRQTMSGLNSRVLARTRKDPFSNVHGNHKDHCTPLSAIGPNSAFYLPSRHHVLRFQTPISAKTSETLDDQDFCPPPGPGRRMTAILIPVGQGLEPWDADDSRSRTFFFGKDDAQAQAEKSQLGFLPFQSKSTDEAKFNLPPRFKTNMTDKHPCPVYYVPASPLFSPIPPLKITSIGPHNPYSAFGAMLNRLKRLHPSFSEARVFGSGCGPKSHSEKQLALWERRGYSEFMFGFATTPSRALDFIPRWSEWLPSSLPPLGDDPAGKWKSSSKQSPLLRRLTANALVLIPPMEELDQAWEVESAARGAGLDIKLKELVADRFEKRYMSLVQEMWKESQERERLGAPTTLWFTLADDDTYFLSLDSVARMLAKYDPLECHFIGGNSESESAQRAFGNIAFGGAGIFLSRGLMEKINEPGAFESCVSLFEKEFGGDGMITKCAAMMMHREVQQVVTKEPTLHQLDIRDEGHGIFQAGWRFTSIHHWKSWFQLQPRAHPHTLKNPSTLASLLGSAARAVGPENWTRRYVWGLPPPSSKEKVETTASVVLSLGYSITIHAPGVLKTSDLDKVEMTFALNKITSETRPAFLETKQRRTYYLYDLQTGFSQPDDLNRQPDVAVMSHINHQGEVIDLVWDARPRTKKTFIESAYADIGLDDEMQ</sequence>
<evidence type="ECO:0000256" key="1">
    <source>
        <dbReference type="SAM" id="Phobius"/>
    </source>
</evidence>
<gene>
    <name evidence="2" type="ORF">O181_004353</name>
</gene>
<keyword evidence="1" id="KW-0472">Membrane</keyword>
<name>A0A9Q3BGF1_9BASI</name>
<dbReference type="OrthoDB" id="2187549at2759"/>